<keyword evidence="4" id="KW-1185">Reference proteome</keyword>
<name>A0ABP0E424_9PEZI</name>
<keyword evidence="1" id="KW-0175">Coiled coil</keyword>
<feature type="compositionally biased region" description="Basic and acidic residues" evidence="2">
    <location>
        <begin position="15"/>
        <end position="28"/>
    </location>
</feature>
<organism evidence="3 4">
    <name type="scientific">Sporothrix epigloea</name>
    <dbReference type="NCBI Taxonomy" id="1892477"/>
    <lineage>
        <taxon>Eukaryota</taxon>
        <taxon>Fungi</taxon>
        <taxon>Dikarya</taxon>
        <taxon>Ascomycota</taxon>
        <taxon>Pezizomycotina</taxon>
        <taxon>Sordariomycetes</taxon>
        <taxon>Sordariomycetidae</taxon>
        <taxon>Ophiostomatales</taxon>
        <taxon>Ophiostomataceae</taxon>
        <taxon>Sporothrix</taxon>
    </lineage>
</organism>
<evidence type="ECO:0000256" key="2">
    <source>
        <dbReference type="SAM" id="MobiDB-lite"/>
    </source>
</evidence>
<proteinExistence type="predicted"/>
<feature type="region of interest" description="Disordered" evidence="2">
    <location>
        <begin position="153"/>
        <end position="173"/>
    </location>
</feature>
<evidence type="ECO:0000313" key="3">
    <source>
        <dbReference type="EMBL" id="CAK7274421.1"/>
    </source>
</evidence>
<evidence type="ECO:0000313" key="4">
    <source>
        <dbReference type="Proteomes" id="UP001642501"/>
    </source>
</evidence>
<feature type="compositionally biased region" description="Basic residues" evidence="2">
    <location>
        <begin position="164"/>
        <end position="173"/>
    </location>
</feature>
<feature type="region of interest" description="Disordered" evidence="2">
    <location>
        <begin position="1"/>
        <end position="100"/>
    </location>
</feature>
<feature type="compositionally biased region" description="Low complexity" evidence="2">
    <location>
        <begin position="64"/>
        <end position="79"/>
    </location>
</feature>
<feature type="compositionally biased region" description="Low complexity" evidence="2">
    <location>
        <begin position="42"/>
        <end position="55"/>
    </location>
</feature>
<comment type="caution">
    <text evidence="3">The sequence shown here is derived from an EMBL/GenBank/DDBJ whole genome shotgun (WGS) entry which is preliminary data.</text>
</comment>
<sequence>MPFFSRNIEPEEETVPTHHEPDQAEMKRGGIFGSRRRDPSPASTTATAKTAQTGHTHNRRHSDLSSVNSNGNGSISSRTGSHRSFLHRSFGQGNDNDLDPSIVTARERVLSAETAERVADRALENARREVREARDLVKRLEIEAKEEARKAKIKQNYAREVSRRAKPLGRHDL</sequence>
<reference evidence="3 4" key="1">
    <citation type="submission" date="2024-01" db="EMBL/GenBank/DDBJ databases">
        <authorList>
            <person name="Allen C."/>
            <person name="Tagirdzhanova G."/>
        </authorList>
    </citation>
    <scope>NUCLEOTIDE SEQUENCE [LARGE SCALE GENOMIC DNA]</scope>
    <source>
        <strain evidence="3 4">CBS 573.63</strain>
    </source>
</reference>
<gene>
    <name evidence="3" type="ORF">SEPCBS57363_006156</name>
</gene>
<protein>
    <submittedName>
        <fullName evidence="3">Uncharacterized protein</fullName>
    </submittedName>
</protein>
<dbReference type="EMBL" id="CAWUOM010000166">
    <property type="protein sequence ID" value="CAK7274421.1"/>
    <property type="molecule type" value="Genomic_DNA"/>
</dbReference>
<dbReference type="Proteomes" id="UP001642501">
    <property type="component" value="Unassembled WGS sequence"/>
</dbReference>
<accession>A0ABP0E424</accession>
<evidence type="ECO:0000256" key="1">
    <source>
        <dbReference type="SAM" id="Coils"/>
    </source>
</evidence>
<feature type="coiled-coil region" evidence="1">
    <location>
        <begin position="112"/>
        <end position="150"/>
    </location>
</feature>